<feature type="transmembrane region" description="Helical" evidence="2">
    <location>
        <begin position="44"/>
        <end position="69"/>
    </location>
</feature>
<keyword evidence="2" id="KW-0472">Membrane</keyword>
<keyword evidence="2" id="KW-0812">Transmembrane</keyword>
<dbReference type="PANTHER" id="PTHR13947:SF60">
    <property type="entry name" value="N-ACETYLTRANSFERASE DOMAIN-CONTAINING PROTEIN"/>
    <property type="match status" value="1"/>
</dbReference>
<evidence type="ECO:0000313" key="4">
    <source>
        <dbReference type="Proteomes" id="UP000314980"/>
    </source>
</evidence>
<dbReference type="GeneTree" id="ENSGT00940000179396"/>
<sequence length="116" mass="13211">MAGIQIRKYRDDDDEAVKEIFTLGMSEHVPSSFMHILKQPPTQMVLMCMFCALLTSSKSFLLPILAVTFCRFDFMTVMIAFHIHSAKICSKISVSFYSIQTTHTDTHIFSVPLTLE</sequence>
<evidence type="ECO:0000256" key="2">
    <source>
        <dbReference type="SAM" id="Phobius"/>
    </source>
</evidence>
<organism evidence="3 4">
    <name type="scientific">Lates calcarifer</name>
    <name type="common">Barramundi</name>
    <name type="synonym">Holocentrus calcarifer</name>
    <dbReference type="NCBI Taxonomy" id="8187"/>
    <lineage>
        <taxon>Eukaryota</taxon>
        <taxon>Metazoa</taxon>
        <taxon>Chordata</taxon>
        <taxon>Craniata</taxon>
        <taxon>Vertebrata</taxon>
        <taxon>Euteleostomi</taxon>
        <taxon>Actinopterygii</taxon>
        <taxon>Neopterygii</taxon>
        <taxon>Teleostei</taxon>
        <taxon>Neoteleostei</taxon>
        <taxon>Acanthomorphata</taxon>
        <taxon>Carangaria</taxon>
        <taxon>Carangaria incertae sedis</taxon>
        <taxon>Centropomidae</taxon>
        <taxon>Lates</taxon>
    </lineage>
</organism>
<name>A0A4W6DMQ3_LATCA</name>
<keyword evidence="1" id="KW-0808">Transferase</keyword>
<dbReference type="Proteomes" id="UP000314980">
    <property type="component" value="Unassembled WGS sequence"/>
</dbReference>
<keyword evidence="2" id="KW-1133">Transmembrane helix</keyword>
<dbReference type="Ensembl" id="ENSLCAT00010026761.1">
    <property type="protein sequence ID" value="ENSLCAP00010026207.1"/>
    <property type="gene ID" value="ENSLCAG00010012243.1"/>
</dbReference>
<dbReference type="PANTHER" id="PTHR13947">
    <property type="entry name" value="GNAT FAMILY N-ACETYLTRANSFERASE"/>
    <property type="match status" value="1"/>
</dbReference>
<dbReference type="GO" id="GO:0008080">
    <property type="term" value="F:N-acetyltransferase activity"/>
    <property type="evidence" value="ECO:0007669"/>
    <property type="project" value="InterPro"/>
</dbReference>
<dbReference type="STRING" id="8187.ENSLCAP00010026207"/>
<reference evidence="4" key="1">
    <citation type="submission" date="2015-09" db="EMBL/GenBank/DDBJ databases">
        <authorList>
            <person name="Sai Rama Sridatta P."/>
        </authorList>
    </citation>
    <scope>NUCLEOTIDE SEQUENCE [LARGE SCALE GENOMIC DNA]</scope>
</reference>
<dbReference type="AlphaFoldDB" id="A0A4W6DMQ3"/>
<reference evidence="3" key="2">
    <citation type="submission" date="2025-08" db="UniProtKB">
        <authorList>
            <consortium name="Ensembl"/>
        </authorList>
    </citation>
    <scope>IDENTIFICATION</scope>
</reference>
<evidence type="ECO:0000256" key="1">
    <source>
        <dbReference type="ARBA" id="ARBA00022679"/>
    </source>
</evidence>
<evidence type="ECO:0000313" key="3">
    <source>
        <dbReference type="Ensembl" id="ENSLCAP00010026207.1"/>
    </source>
</evidence>
<protein>
    <recommendedName>
        <fullName evidence="5">N-acetyltransferase domain-containing protein</fullName>
    </recommendedName>
</protein>
<dbReference type="InParanoid" id="A0A4W6DMQ3"/>
<dbReference type="InterPro" id="IPR050769">
    <property type="entry name" value="NAT_camello-type"/>
</dbReference>
<proteinExistence type="predicted"/>
<keyword evidence="4" id="KW-1185">Reference proteome</keyword>
<reference evidence="3" key="3">
    <citation type="submission" date="2025-09" db="UniProtKB">
        <authorList>
            <consortium name="Ensembl"/>
        </authorList>
    </citation>
    <scope>IDENTIFICATION</scope>
</reference>
<evidence type="ECO:0008006" key="5">
    <source>
        <dbReference type="Google" id="ProtNLM"/>
    </source>
</evidence>
<accession>A0A4W6DMQ3</accession>